<dbReference type="PANTHER" id="PTHR30146:SF24">
    <property type="entry name" value="XYLOSE OPERON REGULATORY PROTEIN"/>
    <property type="match status" value="1"/>
</dbReference>
<dbReference type="Pfam" id="PF00356">
    <property type="entry name" value="LacI"/>
    <property type="match status" value="1"/>
</dbReference>
<dbReference type="CDD" id="cd01392">
    <property type="entry name" value="HTH_LacI"/>
    <property type="match status" value="1"/>
</dbReference>
<keyword evidence="3" id="KW-0804">Transcription</keyword>
<dbReference type="GO" id="GO:0003700">
    <property type="term" value="F:DNA-binding transcription factor activity"/>
    <property type="evidence" value="ECO:0007669"/>
    <property type="project" value="TreeGrafter"/>
</dbReference>
<dbReference type="EMBL" id="JABENB010000001">
    <property type="protein sequence ID" value="NNG38269.1"/>
    <property type="molecule type" value="Genomic_DNA"/>
</dbReference>
<dbReference type="Pfam" id="PF13377">
    <property type="entry name" value="Peripla_BP_3"/>
    <property type="match status" value="1"/>
</dbReference>
<dbReference type="SMART" id="SM00354">
    <property type="entry name" value="HTH_LACI"/>
    <property type="match status" value="1"/>
</dbReference>
<name>A0A849ACS1_9MICO</name>
<dbReference type="InterPro" id="IPR028082">
    <property type="entry name" value="Peripla_BP_I"/>
</dbReference>
<evidence type="ECO:0000256" key="3">
    <source>
        <dbReference type="ARBA" id="ARBA00023163"/>
    </source>
</evidence>
<gene>
    <name evidence="5" type="ORF">HJ588_03145</name>
</gene>
<dbReference type="SUPFAM" id="SSF53822">
    <property type="entry name" value="Periplasmic binding protein-like I"/>
    <property type="match status" value="1"/>
</dbReference>
<dbReference type="PROSITE" id="PS00356">
    <property type="entry name" value="HTH_LACI_1"/>
    <property type="match status" value="1"/>
</dbReference>
<dbReference type="InterPro" id="IPR000843">
    <property type="entry name" value="HTH_LacI"/>
</dbReference>
<dbReference type="RefSeq" id="WP_171151848.1">
    <property type="nucleotide sequence ID" value="NZ_JABENB010000001.1"/>
</dbReference>
<accession>A0A849ACS1</accession>
<protein>
    <submittedName>
        <fullName evidence="5">LacI family DNA-binding transcriptional regulator</fullName>
    </submittedName>
</protein>
<feature type="domain" description="HTH lacI-type" evidence="4">
    <location>
        <begin position="19"/>
        <end position="73"/>
    </location>
</feature>
<dbReference type="PROSITE" id="PS50932">
    <property type="entry name" value="HTH_LACI_2"/>
    <property type="match status" value="1"/>
</dbReference>
<dbReference type="InterPro" id="IPR046335">
    <property type="entry name" value="LacI/GalR-like_sensor"/>
</dbReference>
<keyword evidence="6" id="KW-1185">Reference proteome</keyword>
<dbReference type="Gene3D" id="1.10.260.40">
    <property type="entry name" value="lambda repressor-like DNA-binding domains"/>
    <property type="match status" value="1"/>
</dbReference>
<evidence type="ECO:0000313" key="6">
    <source>
        <dbReference type="Proteomes" id="UP000557772"/>
    </source>
</evidence>
<evidence type="ECO:0000259" key="4">
    <source>
        <dbReference type="PROSITE" id="PS50932"/>
    </source>
</evidence>
<dbReference type="Proteomes" id="UP000557772">
    <property type="component" value="Unassembled WGS sequence"/>
</dbReference>
<evidence type="ECO:0000313" key="5">
    <source>
        <dbReference type="EMBL" id="NNG38269.1"/>
    </source>
</evidence>
<dbReference type="GO" id="GO:0000976">
    <property type="term" value="F:transcription cis-regulatory region binding"/>
    <property type="evidence" value="ECO:0007669"/>
    <property type="project" value="TreeGrafter"/>
</dbReference>
<evidence type="ECO:0000256" key="2">
    <source>
        <dbReference type="ARBA" id="ARBA00023125"/>
    </source>
</evidence>
<proteinExistence type="predicted"/>
<reference evidence="5 6" key="1">
    <citation type="submission" date="2020-05" db="EMBL/GenBank/DDBJ databases">
        <title>Flexivirga sp. ID2601S isolated from air conditioner.</title>
        <authorList>
            <person name="Kim D.H."/>
        </authorList>
    </citation>
    <scope>NUCLEOTIDE SEQUENCE [LARGE SCALE GENOMIC DNA]</scope>
    <source>
        <strain evidence="5 6">ID2601S</strain>
    </source>
</reference>
<comment type="caution">
    <text evidence="5">The sequence shown here is derived from an EMBL/GenBank/DDBJ whole genome shotgun (WGS) entry which is preliminary data.</text>
</comment>
<organism evidence="5 6">
    <name type="scientific">Flexivirga aerilata</name>
    <dbReference type="NCBI Taxonomy" id="1656889"/>
    <lineage>
        <taxon>Bacteria</taxon>
        <taxon>Bacillati</taxon>
        <taxon>Actinomycetota</taxon>
        <taxon>Actinomycetes</taxon>
        <taxon>Micrococcales</taxon>
        <taxon>Dermacoccaceae</taxon>
        <taxon>Flexivirga</taxon>
    </lineage>
</organism>
<sequence>MNQDERKALGGPRTPKDRVTIYEVAQRAGVSIATVSHAMNRPEKVNAATRDRVLEAVDALGFTPKASAVSLARKGVGRIGVLAAFSAYPSYLTRLTGVMDACRDQAIDVVVYDEEPQQAGTSPWLSSLPATGRLDGLLVMGATIEGRTAERLLERGLPTVLVDAFHPSFTSVTMDDELGGYLLGQHLVGRGYQTFGFVTPAPPSRDFVSPGEHRLEGLTRAIREAGLPTSKSSWLITEDDFQGGLDAAADLLELDELPEVIVANHDALAAGVLGGLRARHVAVPDDVAIAGYDGLELARVVGLTTVRQPFAETGQIAAQLLLEQLSAKKARPVQHIKLSPELVPGDTA</sequence>
<dbReference type="PANTHER" id="PTHR30146">
    <property type="entry name" value="LACI-RELATED TRANSCRIPTIONAL REPRESSOR"/>
    <property type="match status" value="1"/>
</dbReference>
<keyword evidence="1" id="KW-0805">Transcription regulation</keyword>
<evidence type="ECO:0000256" key="1">
    <source>
        <dbReference type="ARBA" id="ARBA00023015"/>
    </source>
</evidence>
<keyword evidence="2 5" id="KW-0238">DNA-binding</keyword>
<dbReference type="InterPro" id="IPR010982">
    <property type="entry name" value="Lambda_DNA-bd_dom_sf"/>
</dbReference>
<dbReference type="AlphaFoldDB" id="A0A849ACS1"/>
<dbReference type="SUPFAM" id="SSF47413">
    <property type="entry name" value="lambda repressor-like DNA-binding domains"/>
    <property type="match status" value="1"/>
</dbReference>
<dbReference type="Gene3D" id="3.40.50.2300">
    <property type="match status" value="2"/>
</dbReference>
<dbReference type="CDD" id="cd06267">
    <property type="entry name" value="PBP1_LacI_sugar_binding-like"/>
    <property type="match status" value="1"/>
</dbReference>